<dbReference type="SUPFAM" id="SSF50104">
    <property type="entry name" value="Translation proteins SH3-like domain"/>
    <property type="match status" value="1"/>
</dbReference>
<dbReference type="SUPFAM" id="SSF54695">
    <property type="entry name" value="POZ domain"/>
    <property type="match status" value="1"/>
</dbReference>
<dbReference type="FunFam" id="2.30.30.30:FF:000007">
    <property type="entry name" value="Eukaryotic translation initiation factor 5A"/>
    <property type="match status" value="1"/>
</dbReference>
<dbReference type="PANTHER" id="PTHR11673">
    <property type="entry name" value="TRANSLATION INITIATION FACTOR 5A FAMILY MEMBER"/>
    <property type="match status" value="1"/>
</dbReference>
<organism evidence="10 11">
    <name type="scientific">Trichonephila inaurata madagascariensis</name>
    <dbReference type="NCBI Taxonomy" id="2747483"/>
    <lineage>
        <taxon>Eukaryota</taxon>
        <taxon>Metazoa</taxon>
        <taxon>Ecdysozoa</taxon>
        <taxon>Arthropoda</taxon>
        <taxon>Chelicerata</taxon>
        <taxon>Arachnida</taxon>
        <taxon>Araneae</taxon>
        <taxon>Araneomorphae</taxon>
        <taxon>Entelegynae</taxon>
        <taxon>Araneoidea</taxon>
        <taxon>Nephilidae</taxon>
        <taxon>Trichonephila</taxon>
        <taxon>Trichonephila inaurata</taxon>
    </lineage>
</organism>
<dbReference type="InterPro" id="IPR001884">
    <property type="entry name" value="IF5A-like"/>
</dbReference>
<dbReference type="EMBL" id="BMAV01005778">
    <property type="protein sequence ID" value="GFY47142.1"/>
    <property type="molecule type" value="Genomic_DNA"/>
</dbReference>
<evidence type="ECO:0000256" key="3">
    <source>
        <dbReference type="ARBA" id="ARBA00022490"/>
    </source>
</evidence>
<dbReference type="NCBIfam" id="TIGR00037">
    <property type="entry name" value="eIF_5A"/>
    <property type="match status" value="1"/>
</dbReference>
<dbReference type="GO" id="GO:0005737">
    <property type="term" value="C:cytoplasm"/>
    <property type="evidence" value="ECO:0007669"/>
    <property type="project" value="UniProtKB-SubCell"/>
</dbReference>
<comment type="subcellular location">
    <subcellularLocation>
        <location evidence="1">Cytoplasm</location>
    </subcellularLocation>
</comment>
<evidence type="ECO:0000256" key="1">
    <source>
        <dbReference type="ARBA" id="ARBA00004496"/>
    </source>
</evidence>
<evidence type="ECO:0000313" key="10">
    <source>
        <dbReference type="EMBL" id="GFY47142.1"/>
    </source>
</evidence>
<keyword evidence="6" id="KW-0648">Protein biosynthesis</keyword>
<sequence length="223" mass="25469">MKSDMLEKEEDAIDITDIDSETMGRMIHFLYSGKLEKDMDCPAVLELYAAAHKYMIEELKKECSGVLRAMMSKNNCRSIRNYADFFSDNELKDIIQEWIDFISAQPRIQQNCSSLCIHRKWFPSFLRRKSRAAVASLKRNLLLGSQYYNYNSQFIKMEGGDEDYTAASAGASATYPVQCSSLRKNGFVMLKNRPCKIMEMSTSKTGKHGHAKVHLVGLDIFTN</sequence>
<dbReference type="GO" id="GO:0003746">
    <property type="term" value="F:translation elongation factor activity"/>
    <property type="evidence" value="ECO:0007669"/>
    <property type="project" value="UniProtKB-KW"/>
</dbReference>
<name>A0A8X6X6L7_9ARAC</name>
<comment type="caution">
    <text evidence="10">The sequence shown here is derived from an EMBL/GenBank/DDBJ whole genome shotgun (WGS) entry which is preliminary data.</text>
</comment>
<keyword evidence="7" id="KW-0385">Hypusine</keyword>
<dbReference type="GO" id="GO:0045901">
    <property type="term" value="P:positive regulation of translational elongation"/>
    <property type="evidence" value="ECO:0007669"/>
    <property type="project" value="InterPro"/>
</dbReference>
<feature type="domain" description="Translation initiation factor 5A-like N-terminal" evidence="9">
    <location>
        <begin position="172"/>
        <end position="223"/>
    </location>
</feature>
<dbReference type="GO" id="GO:0043022">
    <property type="term" value="F:ribosome binding"/>
    <property type="evidence" value="ECO:0007669"/>
    <property type="project" value="InterPro"/>
</dbReference>
<dbReference type="AlphaFoldDB" id="A0A8X6X6L7"/>
<dbReference type="GO" id="GO:0003743">
    <property type="term" value="F:translation initiation factor activity"/>
    <property type="evidence" value="ECO:0007669"/>
    <property type="project" value="UniProtKB-KW"/>
</dbReference>
<dbReference type="CDD" id="cd18186">
    <property type="entry name" value="BTB_POZ_ZBTB_KLHL-like"/>
    <property type="match status" value="1"/>
</dbReference>
<evidence type="ECO:0000313" key="11">
    <source>
        <dbReference type="Proteomes" id="UP000886998"/>
    </source>
</evidence>
<dbReference type="Gene3D" id="3.30.710.10">
    <property type="entry name" value="Potassium Channel Kv1.1, Chain A"/>
    <property type="match status" value="1"/>
</dbReference>
<evidence type="ECO:0000256" key="2">
    <source>
        <dbReference type="ARBA" id="ARBA00006016"/>
    </source>
</evidence>
<dbReference type="GO" id="GO:0045905">
    <property type="term" value="P:positive regulation of translational termination"/>
    <property type="evidence" value="ECO:0007669"/>
    <property type="project" value="InterPro"/>
</dbReference>
<comment type="similarity">
    <text evidence="2">Belongs to the eIF-5A family.</text>
</comment>
<gene>
    <name evidence="10" type="primary">EIF5A2</name>
    <name evidence="10" type="ORF">TNIN_7521</name>
</gene>
<dbReference type="Pfam" id="PF00651">
    <property type="entry name" value="BTB"/>
    <property type="match status" value="1"/>
</dbReference>
<proteinExistence type="inferred from homology"/>
<keyword evidence="4" id="KW-0251">Elongation factor</keyword>
<dbReference type="InterPro" id="IPR011333">
    <property type="entry name" value="SKP1/BTB/POZ_sf"/>
</dbReference>
<protein>
    <submittedName>
        <fullName evidence="10">Eukaryotic translation initiation factor 5A-2</fullName>
    </submittedName>
</protein>
<dbReference type="Pfam" id="PF21485">
    <property type="entry name" value="IF5A-like_N"/>
    <property type="match status" value="1"/>
</dbReference>
<evidence type="ECO:0000256" key="4">
    <source>
        <dbReference type="ARBA" id="ARBA00022768"/>
    </source>
</evidence>
<evidence type="ECO:0000256" key="6">
    <source>
        <dbReference type="ARBA" id="ARBA00022917"/>
    </source>
</evidence>
<accession>A0A8X6X6L7</accession>
<dbReference type="GO" id="GO:0003723">
    <property type="term" value="F:RNA binding"/>
    <property type="evidence" value="ECO:0007669"/>
    <property type="project" value="UniProtKB-KW"/>
</dbReference>
<dbReference type="InterPro" id="IPR008991">
    <property type="entry name" value="Translation_prot_SH3-like_sf"/>
</dbReference>
<keyword evidence="10" id="KW-0396">Initiation factor</keyword>
<dbReference type="PROSITE" id="PS00302">
    <property type="entry name" value="IF5A_HYPUSINE"/>
    <property type="match status" value="1"/>
</dbReference>
<dbReference type="InterPro" id="IPR000210">
    <property type="entry name" value="BTB/POZ_dom"/>
</dbReference>
<dbReference type="Proteomes" id="UP000886998">
    <property type="component" value="Unassembled WGS sequence"/>
</dbReference>
<evidence type="ECO:0000259" key="9">
    <source>
        <dbReference type="Pfam" id="PF21485"/>
    </source>
</evidence>
<evidence type="ECO:0000256" key="5">
    <source>
        <dbReference type="ARBA" id="ARBA00022884"/>
    </source>
</evidence>
<dbReference type="InterPro" id="IPR014722">
    <property type="entry name" value="Rib_uL2_dom2"/>
</dbReference>
<feature type="domain" description="BTB" evidence="8">
    <location>
        <begin position="6"/>
        <end position="67"/>
    </location>
</feature>
<dbReference type="Gene3D" id="2.30.30.30">
    <property type="match status" value="1"/>
</dbReference>
<dbReference type="InterPro" id="IPR019769">
    <property type="entry name" value="Trans_elong_IF5A_hypusine_site"/>
</dbReference>
<dbReference type="OrthoDB" id="6431021at2759"/>
<keyword evidence="5" id="KW-0694">RNA-binding</keyword>
<evidence type="ECO:0000256" key="7">
    <source>
        <dbReference type="ARBA" id="ARBA00023071"/>
    </source>
</evidence>
<keyword evidence="3" id="KW-0963">Cytoplasm</keyword>
<keyword evidence="11" id="KW-1185">Reference proteome</keyword>
<evidence type="ECO:0000259" key="8">
    <source>
        <dbReference type="Pfam" id="PF00651"/>
    </source>
</evidence>
<dbReference type="InterPro" id="IPR048670">
    <property type="entry name" value="IF5A-like_N"/>
</dbReference>
<reference evidence="10" key="1">
    <citation type="submission" date="2020-08" db="EMBL/GenBank/DDBJ databases">
        <title>Multicomponent nature underlies the extraordinary mechanical properties of spider dragline silk.</title>
        <authorList>
            <person name="Kono N."/>
            <person name="Nakamura H."/>
            <person name="Mori M."/>
            <person name="Yoshida Y."/>
            <person name="Ohtoshi R."/>
            <person name="Malay A.D."/>
            <person name="Moran D.A.P."/>
            <person name="Tomita M."/>
            <person name="Numata K."/>
            <person name="Arakawa K."/>
        </authorList>
    </citation>
    <scope>NUCLEOTIDE SEQUENCE</scope>
</reference>